<dbReference type="GO" id="GO:0005524">
    <property type="term" value="F:ATP binding"/>
    <property type="evidence" value="ECO:0007669"/>
    <property type="project" value="UniProtKB-UniRule"/>
</dbReference>
<dbReference type="Gene3D" id="3.40.50.300">
    <property type="entry name" value="P-loop containing nucleotide triphosphate hydrolases"/>
    <property type="match status" value="1"/>
</dbReference>
<evidence type="ECO:0000256" key="4">
    <source>
        <dbReference type="ARBA" id="ARBA00022993"/>
    </source>
</evidence>
<dbReference type="GO" id="GO:0004140">
    <property type="term" value="F:dephospho-CoA kinase activity"/>
    <property type="evidence" value="ECO:0007669"/>
    <property type="project" value="UniProtKB-UniRule"/>
</dbReference>
<sequence length="207" mass="24075">MWFTEEAGSKPDMASKQKRSIIGLTGIFGSGKSSVAAILKERGALVIDCDALVREIYKKYHPLQKKIARSLKLKKAKPADIAAVVFQNRKKRRQLERLVHPYVFKRIQRILKRSHANVIVIEMPLLLETGYEKKVDHVMVVTAPKRLIRQRLKRKGLTAQTMTARWRAQWPVRRKMKHADFIIHNAGNSQALRQQVTKWWRDFIDQS</sequence>
<evidence type="ECO:0000313" key="8">
    <source>
        <dbReference type="Proteomes" id="UP000230859"/>
    </source>
</evidence>
<accession>A0A2H0LMH6</accession>
<keyword evidence="5" id="KW-0808">Transferase</keyword>
<dbReference type="PANTHER" id="PTHR10695">
    <property type="entry name" value="DEPHOSPHO-COA KINASE-RELATED"/>
    <property type="match status" value="1"/>
</dbReference>
<protein>
    <recommendedName>
        <fullName evidence="5 6">Dephospho-CoA kinase</fullName>
        <ecNumber evidence="5 6">2.7.1.24</ecNumber>
    </recommendedName>
    <alternativeName>
        <fullName evidence="5">Dephosphocoenzyme A kinase</fullName>
    </alternativeName>
</protein>
<comment type="pathway">
    <text evidence="5">Cofactor biosynthesis; coenzyme A biosynthesis; CoA from (R)-pantothenate: step 5/5.</text>
</comment>
<evidence type="ECO:0000313" key="7">
    <source>
        <dbReference type="EMBL" id="PIQ85536.1"/>
    </source>
</evidence>
<dbReference type="HAMAP" id="MF_00376">
    <property type="entry name" value="Dephospho_CoA_kinase"/>
    <property type="match status" value="1"/>
</dbReference>
<dbReference type="GO" id="GO:0005737">
    <property type="term" value="C:cytoplasm"/>
    <property type="evidence" value="ECO:0007669"/>
    <property type="project" value="UniProtKB-SubCell"/>
</dbReference>
<dbReference type="EC" id="2.7.1.24" evidence="5 6"/>
<dbReference type="InterPro" id="IPR001977">
    <property type="entry name" value="Depp_CoAkinase"/>
</dbReference>
<dbReference type="Pfam" id="PF01121">
    <property type="entry name" value="CoaE"/>
    <property type="match status" value="1"/>
</dbReference>
<reference evidence="7 8" key="1">
    <citation type="submission" date="2017-09" db="EMBL/GenBank/DDBJ databases">
        <title>Depth-based differentiation of microbial function through sediment-hosted aquifers and enrichment of novel symbionts in the deep terrestrial subsurface.</title>
        <authorList>
            <person name="Probst A.J."/>
            <person name="Ladd B."/>
            <person name="Jarett J.K."/>
            <person name="Geller-Mcgrath D.E."/>
            <person name="Sieber C.M."/>
            <person name="Emerson J.B."/>
            <person name="Anantharaman K."/>
            <person name="Thomas B.C."/>
            <person name="Malmstrom R."/>
            <person name="Stieglmeier M."/>
            <person name="Klingl A."/>
            <person name="Woyke T."/>
            <person name="Ryan C.M."/>
            <person name="Banfield J.F."/>
        </authorList>
    </citation>
    <scope>NUCLEOTIDE SEQUENCE [LARGE SCALE GENOMIC DNA]</scope>
    <source>
        <strain evidence="7">CG11_big_fil_rev_8_21_14_0_20_45_26</strain>
    </source>
</reference>
<comment type="similarity">
    <text evidence="1 5">Belongs to the CoaE family.</text>
</comment>
<dbReference type="SUPFAM" id="SSF52540">
    <property type="entry name" value="P-loop containing nucleoside triphosphate hydrolases"/>
    <property type="match status" value="1"/>
</dbReference>
<organism evidence="7 8">
    <name type="scientific">Candidatus Abzuiibacterium crystallinum</name>
    <dbReference type="NCBI Taxonomy" id="1974748"/>
    <lineage>
        <taxon>Bacteria</taxon>
        <taxon>Pseudomonadati</taxon>
        <taxon>Candidatus Omnitrophota</taxon>
        <taxon>Candidatus Abzuiibacterium</taxon>
    </lineage>
</organism>
<dbReference type="InterPro" id="IPR027417">
    <property type="entry name" value="P-loop_NTPase"/>
</dbReference>
<dbReference type="CDD" id="cd02022">
    <property type="entry name" value="DPCK"/>
    <property type="match status" value="1"/>
</dbReference>
<dbReference type="PANTHER" id="PTHR10695:SF46">
    <property type="entry name" value="BIFUNCTIONAL COENZYME A SYNTHASE-RELATED"/>
    <property type="match status" value="1"/>
</dbReference>
<gene>
    <name evidence="5" type="primary">coaE</name>
    <name evidence="7" type="ORF">COV74_08580</name>
</gene>
<proteinExistence type="inferred from homology"/>
<evidence type="ECO:0000256" key="1">
    <source>
        <dbReference type="ARBA" id="ARBA00009018"/>
    </source>
</evidence>
<dbReference type="GO" id="GO:0015937">
    <property type="term" value="P:coenzyme A biosynthetic process"/>
    <property type="evidence" value="ECO:0007669"/>
    <property type="project" value="UniProtKB-UniRule"/>
</dbReference>
<keyword evidence="5 7" id="KW-0418">Kinase</keyword>
<evidence type="ECO:0000256" key="3">
    <source>
        <dbReference type="ARBA" id="ARBA00022840"/>
    </source>
</evidence>
<comment type="catalytic activity">
    <reaction evidence="5">
        <text>3'-dephospho-CoA + ATP = ADP + CoA + H(+)</text>
        <dbReference type="Rhea" id="RHEA:18245"/>
        <dbReference type="ChEBI" id="CHEBI:15378"/>
        <dbReference type="ChEBI" id="CHEBI:30616"/>
        <dbReference type="ChEBI" id="CHEBI:57287"/>
        <dbReference type="ChEBI" id="CHEBI:57328"/>
        <dbReference type="ChEBI" id="CHEBI:456216"/>
        <dbReference type="EC" id="2.7.1.24"/>
    </reaction>
</comment>
<evidence type="ECO:0000256" key="6">
    <source>
        <dbReference type="NCBIfam" id="TIGR00152"/>
    </source>
</evidence>
<keyword evidence="2 5" id="KW-0547">Nucleotide-binding</keyword>
<dbReference type="EMBL" id="PCVY01000065">
    <property type="protein sequence ID" value="PIQ85536.1"/>
    <property type="molecule type" value="Genomic_DNA"/>
</dbReference>
<dbReference type="UniPathway" id="UPA00241">
    <property type="reaction ID" value="UER00356"/>
</dbReference>
<dbReference type="PROSITE" id="PS51219">
    <property type="entry name" value="DPCK"/>
    <property type="match status" value="1"/>
</dbReference>
<comment type="subcellular location">
    <subcellularLocation>
        <location evidence="5">Cytoplasm</location>
    </subcellularLocation>
</comment>
<comment type="caution">
    <text evidence="7">The sequence shown here is derived from an EMBL/GenBank/DDBJ whole genome shotgun (WGS) entry which is preliminary data.</text>
</comment>
<evidence type="ECO:0000256" key="5">
    <source>
        <dbReference type="HAMAP-Rule" id="MF_00376"/>
    </source>
</evidence>
<keyword evidence="5" id="KW-0963">Cytoplasm</keyword>
<keyword evidence="4 5" id="KW-0173">Coenzyme A biosynthesis</keyword>
<name>A0A2H0LMH6_9BACT</name>
<dbReference type="Proteomes" id="UP000230859">
    <property type="component" value="Unassembled WGS sequence"/>
</dbReference>
<dbReference type="AlphaFoldDB" id="A0A2H0LMH6"/>
<comment type="function">
    <text evidence="5">Catalyzes the phosphorylation of the 3'-hydroxyl group of dephosphocoenzyme A to form coenzyme A.</text>
</comment>
<dbReference type="NCBIfam" id="TIGR00152">
    <property type="entry name" value="dephospho-CoA kinase"/>
    <property type="match status" value="1"/>
</dbReference>
<evidence type="ECO:0000256" key="2">
    <source>
        <dbReference type="ARBA" id="ARBA00022741"/>
    </source>
</evidence>
<feature type="binding site" evidence="5">
    <location>
        <begin position="29"/>
        <end position="34"/>
    </location>
    <ligand>
        <name>ATP</name>
        <dbReference type="ChEBI" id="CHEBI:30616"/>
    </ligand>
</feature>
<keyword evidence="3 5" id="KW-0067">ATP-binding</keyword>